<organism evidence="8 9">
    <name type="scientific">Komarekiella delphini-convector SJRDD-AB1</name>
    <dbReference type="NCBI Taxonomy" id="2593771"/>
    <lineage>
        <taxon>Bacteria</taxon>
        <taxon>Bacillati</taxon>
        <taxon>Cyanobacteriota</taxon>
        <taxon>Cyanophyceae</taxon>
        <taxon>Nostocales</taxon>
        <taxon>Nostocaceae</taxon>
        <taxon>Komarekiella</taxon>
        <taxon>Komarekiella delphini-convector</taxon>
    </lineage>
</organism>
<comment type="similarity">
    <text evidence="2">Belongs to the polysaccharide synthase family.</text>
</comment>
<evidence type="ECO:0000256" key="1">
    <source>
        <dbReference type="ARBA" id="ARBA00004651"/>
    </source>
</evidence>
<feature type="transmembrane region" description="Helical" evidence="7">
    <location>
        <begin position="86"/>
        <end position="109"/>
    </location>
</feature>
<comment type="subcellular location">
    <subcellularLocation>
        <location evidence="1">Cell membrane</location>
        <topology evidence="1">Multi-pass membrane protein</topology>
    </subcellularLocation>
</comment>
<name>A0AA40T2Z8_9NOST</name>
<feature type="transmembrane region" description="Helical" evidence="7">
    <location>
        <begin position="300"/>
        <end position="322"/>
    </location>
</feature>
<protein>
    <submittedName>
        <fullName evidence="8">Lipopolysaccharide biosynthesis protein</fullName>
    </submittedName>
</protein>
<dbReference type="InterPro" id="IPR050833">
    <property type="entry name" value="Poly_Biosynth_Transport"/>
</dbReference>
<feature type="transmembrane region" description="Helical" evidence="7">
    <location>
        <begin position="121"/>
        <end position="141"/>
    </location>
</feature>
<feature type="transmembrane region" description="Helical" evidence="7">
    <location>
        <begin position="26"/>
        <end position="44"/>
    </location>
</feature>
<dbReference type="RefSeq" id="WP_191761184.1">
    <property type="nucleotide sequence ID" value="NZ_VJXY01000052.1"/>
</dbReference>
<reference evidence="8" key="1">
    <citation type="submission" date="2019-07" db="EMBL/GenBank/DDBJ databases">
        <title>Toxilogical consequences of a new and cryptic species of cyanobacteria (Komarekiella delphini-convector) recovered from the epidermis of a bottlenose dolphin and 1500 ft. in the air.</title>
        <authorList>
            <person name="Brown A.O."/>
            <person name="Dvorak P."/>
            <person name="Villanueva C.D."/>
            <person name="Foss A.J."/>
            <person name="Garvey A.D."/>
            <person name="Gibson Q.A."/>
            <person name="Johansen J.R."/>
            <person name="Casamatta D.A."/>
        </authorList>
    </citation>
    <scope>NUCLEOTIDE SEQUENCE</scope>
    <source>
        <strain evidence="8">SJRDD-AB1</strain>
    </source>
</reference>
<dbReference type="Proteomes" id="UP001165986">
    <property type="component" value="Unassembled WGS sequence"/>
</dbReference>
<evidence type="ECO:0000256" key="4">
    <source>
        <dbReference type="ARBA" id="ARBA00022692"/>
    </source>
</evidence>
<feature type="transmembrane region" description="Helical" evidence="7">
    <location>
        <begin position="334"/>
        <end position="353"/>
    </location>
</feature>
<dbReference type="CDD" id="cd13127">
    <property type="entry name" value="MATE_tuaB_like"/>
    <property type="match status" value="1"/>
</dbReference>
<keyword evidence="6 7" id="KW-0472">Membrane</keyword>
<sequence>MESPKESLSFRQKAIKGVVWSAIQNWGRQAIAFIVFFLLARLLGPEAFGLVAAASIFLGLIGIFLDQGFSAALIQRKELEPEHLDTAFWTNISIGLMMTVLSMAMAGGVANFFKLPELTPVIRWLSLSFIITSLSSTQEAIFQRKLDFKPLAVRELVGVSTSGLVGVTMAYMGFGIWSLVSQQLVNGLVRVLLIWWASDWRPRLSFSYKHFRELFSFGINVVGINLLSFISTRSDNLLIAYFLSPVALGYYTIAYRLLEIVTQLFIGVITPIALPLFSRLQQDIEKTRLAFYRAVQLSNFIGIPIFLGLSALSSELVIVVFGEKWISSIPVMQILNLIGILYTGFYFNGPVMMAVGKSAWKLRLDFIKTIGYFLAFAIAVRWGIVAVAAGYVITGYLMSGMTLWFLKKTIRINLITYLQQYIAPMVGSVAMVAAILGTKYFLSNFINLPILLLISILVGAIVYPVTIILIAPKEFRQFIDVFRSFLPQSVLKIKN</sequence>
<evidence type="ECO:0000256" key="3">
    <source>
        <dbReference type="ARBA" id="ARBA00022475"/>
    </source>
</evidence>
<feature type="transmembrane region" description="Helical" evidence="7">
    <location>
        <begin position="373"/>
        <end position="406"/>
    </location>
</feature>
<feature type="transmembrane region" description="Helical" evidence="7">
    <location>
        <begin position="448"/>
        <end position="471"/>
    </location>
</feature>
<evidence type="ECO:0000256" key="2">
    <source>
        <dbReference type="ARBA" id="ARBA00007430"/>
    </source>
</evidence>
<dbReference type="EMBL" id="VJXY01000052">
    <property type="protein sequence ID" value="MBD6619983.1"/>
    <property type="molecule type" value="Genomic_DNA"/>
</dbReference>
<accession>A0AA40T2Z8</accession>
<evidence type="ECO:0000256" key="7">
    <source>
        <dbReference type="SAM" id="Phobius"/>
    </source>
</evidence>
<feature type="transmembrane region" description="Helical" evidence="7">
    <location>
        <begin position="210"/>
        <end position="230"/>
    </location>
</feature>
<feature type="transmembrane region" description="Helical" evidence="7">
    <location>
        <begin position="50"/>
        <end position="74"/>
    </location>
</feature>
<keyword evidence="5 7" id="KW-1133">Transmembrane helix</keyword>
<gene>
    <name evidence="8" type="ORF">FNW02_30350</name>
</gene>
<dbReference type="PANTHER" id="PTHR30250:SF10">
    <property type="entry name" value="LIPOPOLYSACCHARIDE BIOSYNTHESIS PROTEIN WZXC"/>
    <property type="match status" value="1"/>
</dbReference>
<feature type="transmembrane region" description="Helical" evidence="7">
    <location>
        <begin position="236"/>
        <end position="253"/>
    </location>
</feature>
<dbReference type="Pfam" id="PF13440">
    <property type="entry name" value="Polysacc_synt_3"/>
    <property type="match status" value="1"/>
</dbReference>
<evidence type="ECO:0000313" key="8">
    <source>
        <dbReference type="EMBL" id="MBD6619983.1"/>
    </source>
</evidence>
<keyword evidence="3" id="KW-1003">Cell membrane</keyword>
<dbReference type="GO" id="GO:0005886">
    <property type="term" value="C:plasma membrane"/>
    <property type="evidence" value="ECO:0007669"/>
    <property type="project" value="UniProtKB-SubCell"/>
</dbReference>
<comment type="caution">
    <text evidence="8">The sequence shown here is derived from an EMBL/GenBank/DDBJ whole genome shotgun (WGS) entry which is preliminary data.</text>
</comment>
<dbReference type="AlphaFoldDB" id="A0AA40T2Z8"/>
<evidence type="ECO:0000256" key="6">
    <source>
        <dbReference type="ARBA" id="ARBA00023136"/>
    </source>
</evidence>
<feature type="transmembrane region" description="Helical" evidence="7">
    <location>
        <begin position="418"/>
        <end position="442"/>
    </location>
</feature>
<dbReference type="PANTHER" id="PTHR30250">
    <property type="entry name" value="PST FAMILY PREDICTED COLANIC ACID TRANSPORTER"/>
    <property type="match status" value="1"/>
</dbReference>
<feature type="transmembrane region" description="Helical" evidence="7">
    <location>
        <begin position="260"/>
        <end position="280"/>
    </location>
</feature>
<proteinExistence type="inferred from homology"/>
<keyword evidence="9" id="KW-1185">Reference proteome</keyword>
<evidence type="ECO:0000313" key="9">
    <source>
        <dbReference type="Proteomes" id="UP001165986"/>
    </source>
</evidence>
<evidence type="ECO:0000256" key="5">
    <source>
        <dbReference type="ARBA" id="ARBA00022989"/>
    </source>
</evidence>
<keyword evidence="4 7" id="KW-0812">Transmembrane</keyword>
<feature type="transmembrane region" description="Helical" evidence="7">
    <location>
        <begin position="153"/>
        <end position="174"/>
    </location>
</feature>